<dbReference type="GeneID" id="103116739"/>
<evidence type="ECO:0000259" key="1">
    <source>
        <dbReference type="PROSITE" id="PS50848"/>
    </source>
</evidence>
<dbReference type="InterPro" id="IPR023393">
    <property type="entry name" value="START-like_dom_sf"/>
</dbReference>
<dbReference type="Gene3D" id="3.30.530.20">
    <property type="match status" value="1"/>
</dbReference>
<feature type="domain" description="START" evidence="1">
    <location>
        <begin position="32"/>
        <end position="219"/>
    </location>
</feature>
<dbReference type="PROSITE" id="PS50848">
    <property type="entry name" value="START"/>
    <property type="match status" value="1"/>
</dbReference>
<dbReference type="PANTHER" id="PTHR19308">
    <property type="entry name" value="PHOSPHATIDYLCHOLINE TRANSFER PROTEIN"/>
    <property type="match status" value="1"/>
</dbReference>
<name>A0ABM3YFB1_ERIEU</name>
<organism evidence="2 3">
    <name type="scientific">Erinaceus europaeus</name>
    <name type="common">Western European hedgehog</name>
    <dbReference type="NCBI Taxonomy" id="9365"/>
    <lineage>
        <taxon>Eukaryota</taxon>
        <taxon>Metazoa</taxon>
        <taxon>Chordata</taxon>
        <taxon>Craniata</taxon>
        <taxon>Vertebrata</taxon>
        <taxon>Euteleostomi</taxon>
        <taxon>Mammalia</taxon>
        <taxon>Eutheria</taxon>
        <taxon>Laurasiatheria</taxon>
        <taxon>Eulipotyphla</taxon>
        <taxon>Erinaceidae</taxon>
        <taxon>Erinaceinae</taxon>
        <taxon>Erinaceus</taxon>
    </lineage>
</organism>
<dbReference type="InterPro" id="IPR002913">
    <property type="entry name" value="START_lipid-bd_dom"/>
</dbReference>
<dbReference type="InterPro" id="IPR051213">
    <property type="entry name" value="START_lipid_transfer"/>
</dbReference>
<dbReference type="Proteomes" id="UP001652624">
    <property type="component" value="Chromosome 12"/>
</dbReference>
<proteinExistence type="predicted"/>
<dbReference type="PANTHER" id="PTHR19308:SF39">
    <property type="entry name" value="PHOSPHATIDYLCHOLINE TRANSFER PROTEIN"/>
    <property type="match status" value="1"/>
</dbReference>
<evidence type="ECO:0000313" key="2">
    <source>
        <dbReference type="Proteomes" id="UP001652624"/>
    </source>
</evidence>
<protein>
    <submittedName>
        <fullName evidence="3">Phosphatidylcholine transfer protein isoform X1</fullName>
    </submittedName>
</protein>
<dbReference type="Pfam" id="PF01852">
    <property type="entry name" value="START"/>
    <property type="match status" value="1"/>
</dbReference>
<accession>A0ABM3YFB1</accession>
<dbReference type="SUPFAM" id="SSF55961">
    <property type="entry name" value="Bet v1-like"/>
    <property type="match status" value="1"/>
</dbReference>
<sequence>MMAHSAAGGFLEEQFRAVCAEFQKHELGGADWELLVDTLGIKVFRLRNQQSGLYEYKVFGVLEDCPPDVLADVYMDLNYRKQWDSYVKELYEEECDGKNVVYWEVNYPFPMSNRDYVYIRDCRELDWEGQKVYVVLAKSVEVPQFPEKSGVVRVKQYKQSLALVSDGKKGSRDLTLAYIGEHEVVNTIQLEKTILPSFNNHILWTGNTSIHLVGQFLYA</sequence>
<gene>
    <name evidence="3" type="primary">LOC103116739</name>
</gene>
<reference evidence="3" key="1">
    <citation type="submission" date="2025-08" db="UniProtKB">
        <authorList>
            <consortium name="RefSeq"/>
        </authorList>
    </citation>
    <scope>IDENTIFICATION</scope>
</reference>
<dbReference type="SMART" id="SM00234">
    <property type="entry name" value="START"/>
    <property type="match status" value="1"/>
</dbReference>
<dbReference type="RefSeq" id="XP_060059760.1">
    <property type="nucleotide sequence ID" value="XM_060203777.1"/>
</dbReference>
<evidence type="ECO:0000313" key="3">
    <source>
        <dbReference type="RefSeq" id="XP_060059760.1"/>
    </source>
</evidence>
<keyword evidence="2" id="KW-1185">Reference proteome</keyword>